<organism evidence="2 3">
    <name type="scientific">Caballeronia arvi</name>
    <dbReference type="NCBI Taxonomy" id="1777135"/>
    <lineage>
        <taxon>Bacteria</taxon>
        <taxon>Pseudomonadati</taxon>
        <taxon>Pseudomonadota</taxon>
        <taxon>Betaproteobacteria</taxon>
        <taxon>Burkholderiales</taxon>
        <taxon>Burkholderiaceae</taxon>
        <taxon>Caballeronia</taxon>
    </lineage>
</organism>
<feature type="region of interest" description="Disordered" evidence="1">
    <location>
        <begin position="1"/>
        <end position="24"/>
    </location>
</feature>
<dbReference type="AlphaFoldDB" id="A0A158L022"/>
<gene>
    <name evidence="2" type="ORF">AWB74_07666</name>
</gene>
<evidence type="ECO:0000313" key="2">
    <source>
        <dbReference type="EMBL" id="SAL86349.1"/>
    </source>
</evidence>
<comment type="caution">
    <text evidence="2">The sequence shown here is derived from an EMBL/GenBank/DDBJ whole genome shotgun (WGS) entry which is preliminary data.</text>
</comment>
<keyword evidence="3" id="KW-1185">Reference proteome</keyword>
<protein>
    <submittedName>
        <fullName evidence="2">Uncharacterized protein</fullName>
    </submittedName>
</protein>
<accession>A0A158L022</accession>
<name>A0A158L022_9BURK</name>
<proteinExistence type="predicted"/>
<dbReference type="Proteomes" id="UP000055019">
    <property type="component" value="Unassembled WGS sequence"/>
</dbReference>
<evidence type="ECO:0000256" key="1">
    <source>
        <dbReference type="SAM" id="MobiDB-lite"/>
    </source>
</evidence>
<dbReference type="EMBL" id="FCOM02000071">
    <property type="protein sequence ID" value="SAL86349.1"/>
    <property type="molecule type" value="Genomic_DNA"/>
</dbReference>
<sequence>MSAVPPRVAERRAGNRGNLHAEPSLRLGQAADDGTLSIAERLAITESGTAHYLPIYSARLFRTFWAVGVLLM</sequence>
<reference evidence="2" key="1">
    <citation type="submission" date="2016-01" db="EMBL/GenBank/DDBJ databases">
        <authorList>
            <person name="Peeters C."/>
        </authorList>
    </citation>
    <scope>NUCLEOTIDE SEQUENCE [LARGE SCALE GENOMIC DNA]</scope>
    <source>
        <strain evidence="2">LMG 29317</strain>
    </source>
</reference>
<evidence type="ECO:0000313" key="3">
    <source>
        <dbReference type="Proteomes" id="UP000055019"/>
    </source>
</evidence>